<protein>
    <submittedName>
        <fullName evidence="2">C39 family peptidase</fullName>
    </submittedName>
</protein>
<dbReference type="InterPro" id="IPR039564">
    <property type="entry name" value="Peptidase_C39-like"/>
</dbReference>
<dbReference type="Pfam" id="PF13529">
    <property type="entry name" value="Peptidase_C39_2"/>
    <property type="match status" value="1"/>
</dbReference>
<dbReference type="InterPro" id="IPR003646">
    <property type="entry name" value="SH3-like_bac-type"/>
</dbReference>
<dbReference type="Gene3D" id="2.30.30.40">
    <property type="entry name" value="SH3 Domains"/>
    <property type="match status" value="1"/>
</dbReference>
<feature type="domain" description="SH3b" evidence="1">
    <location>
        <begin position="205"/>
        <end position="266"/>
    </location>
</feature>
<keyword evidence="3" id="KW-1185">Reference proteome</keyword>
<dbReference type="Pfam" id="PF08239">
    <property type="entry name" value="SH3_3"/>
    <property type="match status" value="1"/>
</dbReference>
<comment type="caution">
    <text evidence="2">The sequence shown here is derived from an EMBL/GenBank/DDBJ whole genome shotgun (WGS) entry which is preliminary data.</text>
</comment>
<dbReference type="EMBL" id="JANFXK010000029">
    <property type="protein sequence ID" value="MCQ4638441.1"/>
    <property type="molecule type" value="Genomic_DNA"/>
</dbReference>
<sequence>MAKQPKIYRQTDKRWAKKPYRVKGKENSTIGGSGCGPTAAAMLVATFVDSKETPVTACSWAMKHGYKAVGQGTYYTFFEAYFRAHGMKCQQVSGANSYHKRNTSSDKEALAALKAGNYVIACMGPGLWTKGGHFVLAYKYENGKVYINDPASSAAARAKNTWDKFQHEAKYYWIIDAPKGATQKETKKETAATKKVTKKATKKKAYKATVIAKAGLNVRTGPGTKYKRVKALKYKISVTVYETKGGWGKIHKTKNRWVCLKYTKKK</sequence>
<evidence type="ECO:0000313" key="3">
    <source>
        <dbReference type="Proteomes" id="UP001524502"/>
    </source>
</evidence>
<evidence type="ECO:0000259" key="1">
    <source>
        <dbReference type="PROSITE" id="PS51781"/>
    </source>
</evidence>
<dbReference type="Gene3D" id="3.90.70.10">
    <property type="entry name" value="Cysteine proteinases"/>
    <property type="match status" value="1"/>
</dbReference>
<evidence type="ECO:0000313" key="2">
    <source>
        <dbReference type="EMBL" id="MCQ4638441.1"/>
    </source>
</evidence>
<accession>A0ABT1RUC3</accession>
<name>A0ABT1RUC3_9FIRM</name>
<dbReference type="Proteomes" id="UP001524502">
    <property type="component" value="Unassembled WGS sequence"/>
</dbReference>
<gene>
    <name evidence="2" type="ORF">NE619_17055</name>
</gene>
<dbReference type="RefSeq" id="WP_256133638.1">
    <property type="nucleotide sequence ID" value="NZ_JANFXK010000029.1"/>
</dbReference>
<reference evidence="2 3" key="1">
    <citation type="submission" date="2022-06" db="EMBL/GenBank/DDBJ databases">
        <title>Isolation of gut microbiota from human fecal samples.</title>
        <authorList>
            <person name="Pamer E.G."/>
            <person name="Barat B."/>
            <person name="Waligurski E."/>
            <person name="Medina S."/>
            <person name="Paddock L."/>
            <person name="Mostad J."/>
        </authorList>
    </citation>
    <scope>NUCLEOTIDE SEQUENCE [LARGE SCALE GENOMIC DNA]</scope>
    <source>
        <strain evidence="2 3">SL.3.17</strain>
    </source>
</reference>
<organism evidence="2 3">
    <name type="scientific">Anaerovorax odorimutans</name>
    <dbReference type="NCBI Taxonomy" id="109327"/>
    <lineage>
        <taxon>Bacteria</taxon>
        <taxon>Bacillati</taxon>
        <taxon>Bacillota</taxon>
        <taxon>Clostridia</taxon>
        <taxon>Peptostreptococcales</taxon>
        <taxon>Anaerovoracaceae</taxon>
        <taxon>Anaerovorax</taxon>
    </lineage>
</organism>
<proteinExistence type="predicted"/>
<dbReference type="PROSITE" id="PS51781">
    <property type="entry name" value="SH3B"/>
    <property type="match status" value="1"/>
</dbReference>